<evidence type="ECO:0000313" key="2">
    <source>
        <dbReference type="EMBL" id="OBQ44861.1"/>
    </source>
</evidence>
<evidence type="ECO:0000256" key="1">
    <source>
        <dbReference type="SAM" id="MobiDB-lite"/>
    </source>
</evidence>
<dbReference type="AlphaFoldDB" id="A0A1B7X670"/>
<feature type="region of interest" description="Disordered" evidence="1">
    <location>
        <begin position="13"/>
        <end position="55"/>
    </location>
</feature>
<name>A0A1B7X670_APHFL</name>
<proteinExistence type="predicted"/>
<comment type="caution">
    <text evidence="2">The sequence shown here is derived from an EMBL/GenBank/DDBJ whole genome shotgun (WGS) entry which is preliminary data.</text>
</comment>
<protein>
    <submittedName>
        <fullName evidence="2">Uncharacterized protein</fullName>
    </submittedName>
</protein>
<dbReference type="Proteomes" id="UP000092093">
    <property type="component" value="Unassembled WGS sequence"/>
</dbReference>
<gene>
    <name evidence="2" type="ORF">AN484_04875</name>
</gene>
<accession>A0A1B7X670</accession>
<evidence type="ECO:0000313" key="3">
    <source>
        <dbReference type="Proteomes" id="UP000092093"/>
    </source>
</evidence>
<reference evidence="2 3" key="1">
    <citation type="submission" date="2015-09" db="EMBL/GenBank/DDBJ databases">
        <title>Aphanizomenon flos-aquae WA102.</title>
        <authorList>
            <person name="Driscoll C."/>
        </authorList>
    </citation>
    <scope>NUCLEOTIDE SEQUENCE [LARGE SCALE GENOMIC DNA]</scope>
    <source>
        <strain evidence="2">WA102</strain>
    </source>
</reference>
<feature type="compositionally biased region" description="Polar residues" evidence="1">
    <location>
        <begin position="18"/>
        <end position="36"/>
    </location>
</feature>
<dbReference type="EMBL" id="LJOW01000013">
    <property type="protein sequence ID" value="OBQ44861.1"/>
    <property type="molecule type" value="Genomic_DNA"/>
</dbReference>
<sequence length="90" mass="10089">MVQIIQKQSFKNILENPQVPTKNHPTTSCKSSNPGNPDSDKKITNSPPKIIQQHPVNPQILDILIQTKKSPTPHQKSSNNILKILKSWTS</sequence>
<feature type="region of interest" description="Disordered" evidence="1">
    <location>
        <begin position="69"/>
        <end position="90"/>
    </location>
</feature>
<organism evidence="2 3">
    <name type="scientific">Aphanizomenon flos-aquae WA102</name>
    <dbReference type="NCBI Taxonomy" id="1710896"/>
    <lineage>
        <taxon>Bacteria</taxon>
        <taxon>Bacillati</taxon>
        <taxon>Cyanobacteriota</taxon>
        <taxon>Cyanophyceae</taxon>
        <taxon>Nostocales</taxon>
        <taxon>Aphanizomenonaceae</taxon>
        <taxon>Aphanizomenon</taxon>
    </lineage>
</organism>